<dbReference type="PANTHER" id="PTHR39081:SF1">
    <property type="entry name" value="MUT7-C RNASE DOMAIN-CONTAINING PROTEIN"/>
    <property type="match status" value="1"/>
</dbReference>
<sequence>MEPQARFFVDRMLGKMAKWLRILGYDTRYGSIETASQIETLHREGVVVVTGNTRWRHLPGVFFCEPSRVDEQCRKLAAAGLIRHEDVRLFSRCLRCNRLLEEIPKEEAVGRVPEYVYATAPSFCRCPSCGRVYWPGSHVDNMTERFRRITGWSLED</sequence>
<dbReference type="EMBL" id="DSTK01000035">
    <property type="protein sequence ID" value="HFK97954.1"/>
    <property type="molecule type" value="Genomic_DNA"/>
</dbReference>
<dbReference type="Pfam" id="PF01927">
    <property type="entry name" value="Mut7-C"/>
    <property type="match status" value="1"/>
</dbReference>
<feature type="domain" description="Mut7-C RNAse" evidence="1">
    <location>
        <begin position="6"/>
        <end position="145"/>
    </location>
</feature>
<evidence type="ECO:0000259" key="1">
    <source>
        <dbReference type="Pfam" id="PF01927"/>
    </source>
</evidence>
<dbReference type="PANTHER" id="PTHR39081">
    <property type="entry name" value="MUT7-C DOMAIN-CONTAINING PROTEIN"/>
    <property type="match status" value="1"/>
</dbReference>
<proteinExistence type="predicted"/>
<organism evidence="2">
    <name type="scientific">Desulfacinum infernum</name>
    <dbReference type="NCBI Taxonomy" id="35837"/>
    <lineage>
        <taxon>Bacteria</taxon>
        <taxon>Pseudomonadati</taxon>
        <taxon>Thermodesulfobacteriota</taxon>
        <taxon>Syntrophobacteria</taxon>
        <taxon>Syntrophobacterales</taxon>
        <taxon>Syntrophobacteraceae</taxon>
        <taxon>Desulfacinum</taxon>
    </lineage>
</organism>
<evidence type="ECO:0000313" key="2">
    <source>
        <dbReference type="EMBL" id="HFK97954.1"/>
    </source>
</evidence>
<gene>
    <name evidence="2" type="ORF">ENS06_11630</name>
</gene>
<protein>
    <recommendedName>
        <fullName evidence="1">Mut7-C RNAse domain-containing protein</fullName>
    </recommendedName>
</protein>
<reference evidence="2" key="1">
    <citation type="journal article" date="2020" name="mSystems">
        <title>Genome- and Community-Level Interaction Insights into Carbon Utilization and Element Cycling Functions of Hydrothermarchaeota in Hydrothermal Sediment.</title>
        <authorList>
            <person name="Zhou Z."/>
            <person name="Liu Y."/>
            <person name="Xu W."/>
            <person name="Pan J."/>
            <person name="Luo Z.H."/>
            <person name="Li M."/>
        </authorList>
    </citation>
    <scope>NUCLEOTIDE SEQUENCE [LARGE SCALE GENOMIC DNA]</scope>
    <source>
        <strain evidence="2">SpSt-456</strain>
    </source>
</reference>
<name>A0A832A749_9BACT</name>
<dbReference type="InterPro" id="IPR002782">
    <property type="entry name" value="Mut7-C_RNAse_dom"/>
</dbReference>
<dbReference type="AlphaFoldDB" id="A0A832A749"/>
<comment type="caution">
    <text evidence="2">The sequence shown here is derived from an EMBL/GenBank/DDBJ whole genome shotgun (WGS) entry which is preliminary data.</text>
</comment>
<accession>A0A832A749</accession>